<name>A0A370TU92_9HELO</name>
<feature type="region of interest" description="Disordered" evidence="2">
    <location>
        <begin position="462"/>
        <end position="485"/>
    </location>
</feature>
<evidence type="ECO:0000313" key="4">
    <source>
        <dbReference type="EMBL" id="RDL39080.1"/>
    </source>
</evidence>
<dbReference type="PROSITE" id="PS50158">
    <property type="entry name" value="ZF_CCHC"/>
    <property type="match status" value="8"/>
</dbReference>
<dbReference type="GeneID" id="43596269"/>
<gene>
    <name evidence="4" type="ORF">BP5553_03420</name>
</gene>
<keyword evidence="1" id="KW-0863">Zinc-finger</keyword>
<comment type="caution">
    <text evidence="4">The sequence shown here is derived from an EMBL/GenBank/DDBJ whole genome shotgun (WGS) entry which is preliminary data.</text>
</comment>
<dbReference type="GO" id="GO:0003676">
    <property type="term" value="F:nucleic acid binding"/>
    <property type="evidence" value="ECO:0007669"/>
    <property type="project" value="InterPro"/>
</dbReference>
<feature type="domain" description="CCHC-type" evidence="3">
    <location>
        <begin position="306"/>
        <end position="321"/>
    </location>
</feature>
<organism evidence="4 5">
    <name type="scientific">Venustampulla echinocandica</name>
    <dbReference type="NCBI Taxonomy" id="2656787"/>
    <lineage>
        <taxon>Eukaryota</taxon>
        <taxon>Fungi</taxon>
        <taxon>Dikarya</taxon>
        <taxon>Ascomycota</taxon>
        <taxon>Pezizomycotina</taxon>
        <taxon>Leotiomycetes</taxon>
        <taxon>Helotiales</taxon>
        <taxon>Pleuroascaceae</taxon>
        <taxon>Venustampulla</taxon>
    </lineage>
</organism>
<dbReference type="PANTHER" id="PTHR23002">
    <property type="entry name" value="ZINC FINGER CCHC DOMAIN CONTAINING PROTEIN"/>
    <property type="match status" value="1"/>
</dbReference>
<reference evidence="4 5" key="1">
    <citation type="journal article" date="2018" name="IMA Fungus">
        <title>IMA Genome-F 9: Draft genome sequence of Annulohypoxylon stygium, Aspergillus mulundensis, Berkeleyomyces basicola (syn. Thielaviopsis basicola), Ceratocystis smalleyi, two Cercospora beticola strains, Coleophoma cylindrospora, Fusarium fracticaudum, Phialophora cf. hyalina, and Morchella septimelata.</title>
        <authorList>
            <person name="Wingfield B.D."/>
            <person name="Bills G.F."/>
            <person name="Dong Y."/>
            <person name="Huang W."/>
            <person name="Nel W.J."/>
            <person name="Swalarsk-Parry B.S."/>
            <person name="Vaghefi N."/>
            <person name="Wilken P.M."/>
            <person name="An Z."/>
            <person name="de Beer Z.W."/>
            <person name="De Vos L."/>
            <person name="Chen L."/>
            <person name="Duong T.A."/>
            <person name="Gao Y."/>
            <person name="Hammerbacher A."/>
            <person name="Kikkert J.R."/>
            <person name="Li Y."/>
            <person name="Li H."/>
            <person name="Li K."/>
            <person name="Li Q."/>
            <person name="Liu X."/>
            <person name="Ma X."/>
            <person name="Naidoo K."/>
            <person name="Pethybridge S.J."/>
            <person name="Sun J."/>
            <person name="Steenkamp E.T."/>
            <person name="van der Nest M.A."/>
            <person name="van Wyk S."/>
            <person name="Wingfield M.J."/>
            <person name="Xiong C."/>
            <person name="Yue Q."/>
            <person name="Zhang X."/>
        </authorList>
    </citation>
    <scope>NUCLEOTIDE SEQUENCE [LARGE SCALE GENOMIC DNA]</scope>
    <source>
        <strain evidence="4 5">BP 5553</strain>
    </source>
</reference>
<keyword evidence="5" id="KW-1185">Reference proteome</keyword>
<dbReference type="STRING" id="2656787.A0A370TU92"/>
<dbReference type="OrthoDB" id="8026949at2759"/>
<dbReference type="EMBL" id="NPIC01000002">
    <property type="protein sequence ID" value="RDL39080.1"/>
    <property type="molecule type" value="Genomic_DNA"/>
</dbReference>
<feature type="domain" description="CCHC-type" evidence="3">
    <location>
        <begin position="376"/>
        <end position="391"/>
    </location>
</feature>
<proteinExistence type="predicted"/>
<feature type="domain" description="CCHC-type" evidence="3">
    <location>
        <begin position="64"/>
        <end position="79"/>
    </location>
</feature>
<sequence>MSWDAGNAVGGWDDGGASNEFKDTVTNDFDGPTAVDGYNGGNGGLGGGNEGEGDNGARGFSGACFNCGEEGHSKAQCPNPAVAREFTGTCRLCEQPGHRAADCPSKPPQVCINCHSALECKSPRKVEYPGVEDIPAEEAWLQMKLAADERDLDDIKEAAFKYLKAAPDATYPQLEKAFRLQKVNIYLIAIEKELSITYTNMDLQGNLDKKYTVTWRLSNKPMRPKERDSWPATPEENLERLADAGTPVDRGIPKCNNCDQLGHNSKACPEEKVENADRAVIKCYNCDEIGHRVRDCPTPRVDKFACRNCKQAGHTSKECPEPRSAEGVECNKCNEVGHFSRDCPQGGGGGGGGACHNCGEEGHRSRECTNPKKLVCRNCDEEGHLSKECTKPKDWSRVQCSNCKKMGHTKVRCKEPVADEDGLGGGDTGGHTGGFSGNNTGGFASNDAGGFAGNDAGGFASNNTGVVDFSGAGWEDPSNTVESEW</sequence>
<evidence type="ECO:0000256" key="1">
    <source>
        <dbReference type="PROSITE-ProRule" id="PRU00047"/>
    </source>
</evidence>
<keyword evidence="1" id="KW-0479">Metal-binding</keyword>
<evidence type="ECO:0000313" key="5">
    <source>
        <dbReference type="Proteomes" id="UP000254866"/>
    </source>
</evidence>
<dbReference type="GO" id="GO:0008270">
    <property type="term" value="F:zinc ion binding"/>
    <property type="evidence" value="ECO:0007669"/>
    <property type="project" value="UniProtKB-KW"/>
</dbReference>
<dbReference type="InterPro" id="IPR001878">
    <property type="entry name" value="Znf_CCHC"/>
</dbReference>
<keyword evidence="1" id="KW-0862">Zinc</keyword>
<accession>A0A370TU92</accession>
<dbReference type="SMART" id="SM00343">
    <property type="entry name" value="ZnF_C2HC"/>
    <property type="match status" value="9"/>
</dbReference>
<protein>
    <submittedName>
        <fullName evidence="4">Retrovirus zinc finger-like protein</fullName>
    </submittedName>
</protein>
<feature type="domain" description="CCHC-type" evidence="3">
    <location>
        <begin position="254"/>
        <end position="270"/>
    </location>
</feature>
<evidence type="ECO:0000259" key="3">
    <source>
        <dbReference type="PROSITE" id="PS50158"/>
    </source>
</evidence>
<dbReference type="InterPro" id="IPR051714">
    <property type="entry name" value="Znf_CCHC_NABP"/>
</dbReference>
<dbReference type="InterPro" id="IPR036875">
    <property type="entry name" value="Znf_CCHC_sf"/>
</dbReference>
<feature type="domain" description="CCHC-type" evidence="3">
    <location>
        <begin position="330"/>
        <end position="345"/>
    </location>
</feature>
<dbReference type="Gene3D" id="4.10.60.10">
    <property type="entry name" value="Zinc finger, CCHC-type"/>
    <property type="match status" value="5"/>
</dbReference>
<feature type="domain" description="CCHC-type" evidence="3">
    <location>
        <begin position="355"/>
        <end position="370"/>
    </location>
</feature>
<dbReference type="Proteomes" id="UP000254866">
    <property type="component" value="Unassembled WGS sequence"/>
</dbReference>
<feature type="domain" description="CCHC-type" evidence="3">
    <location>
        <begin position="90"/>
        <end position="105"/>
    </location>
</feature>
<feature type="domain" description="CCHC-type" evidence="3">
    <location>
        <begin position="282"/>
        <end position="297"/>
    </location>
</feature>
<dbReference type="RefSeq" id="XP_031871736.1">
    <property type="nucleotide sequence ID" value="XM_032012043.1"/>
</dbReference>
<feature type="compositionally biased region" description="Gly residues" evidence="2">
    <location>
        <begin position="38"/>
        <end position="53"/>
    </location>
</feature>
<feature type="region of interest" description="Disordered" evidence="2">
    <location>
        <begin position="1"/>
        <end position="53"/>
    </location>
</feature>
<dbReference type="SUPFAM" id="SSF57756">
    <property type="entry name" value="Retrovirus zinc finger-like domains"/>
    <property type="match status" value="4"/>
</dbReference>
<dbReference type="Pfam" id="PF00098">
    <property type="entry name" value="zf-CCHC"/>
    <property type="match status" value="7"/>
</dbReference>
<dbReference type="AlphaFoldDB" id="A0A370TU92"/>
<evidence type="ECO:0000256" key="2">
    <source>
        <dbReference type="SAM" id="MobiDB-lite"/>
    </source>
</evidence>